<dbReference type="RefSeq" id="WP_231994963.1">
    <property type="nucleotide sequence ID" value="NZ_CP026558.1"/>
</dbReference>
<reference evidence="1" key="1">
    <citation type="submission" date="2023-05" db="EMBL/GenBank/DDBJ databases">
        <title>Development of a Genome-informed protocol for detection of Pseudomonas amygdali pv. morsprunorum using LAMP and PCR.</title>
        <authorList>
            <person name="Diaz D."/>
            <person name="Zamorano A."/>
            <person name="Garcia H."/>
            <person name="Ramos C."/>
            <person name="Cui W."/>
            <person name="Carreras C."/>
            <person name="Beltran M.F."/>
            <person name="Sagredo B."/>
            <person name="Pinto M."/>
            <person name="Fiore N."/>
        </authorList>
    </citation>
    <scope>NUCLEOTIDE SEQUENCE</scope>
    <source>
        <strain evidence="1">S2_Pam</strain>
    </source>
</reference>
<dbReference type="EMBL" id="JASJMZ010000036">
    <property type="protein sequence ID" value="MDT3242960.1"/>
    <property type="molecule type" value="Genomic_DNA"/>
</dbReference>
<dbReference type="Proteomes" id="UP001254709">
    <property type="component" value="Unassembled WGS sequence"/>
</dbReference>
<accession>A0AB35R5I9</accession>
<name>A0AB35R5I9_PSEA0</name>
<proteinExistence type="predicted"/>
<evidence type="ECO:0000313" key="1">
    <source>
        <dbReference type="EMBL" id="MDT3242960.1"/>
    </source>
</evidence>
<gene>
    <name evidence="1" type="ORF">QNL30_20305</name>
</gene>
<evidence type="ECO:0000313" key="2">
    <source>
        <dbReference type="Proteomes" id="UP001254709"/>
    </source>
</evidence>
<protein>
    <submittedName>
        <fullName evidence="1">Uncharacterized protein</fullName>
    </submittedName>
</protein>
<comment type="caution">
    <text evidence="1">The sequence shown here is derived from an EMBL/GenBank/DDBJ whole genome shotgun (WGS) entry which is preliminary data.</text>
</comment>
<sequence>MLETDENIYSCSMHVIVPCMQQPPTHILIMNAVEVQPFSEPFSFIQDFLEKRRLHERCPENPIQKVSFSQSRGSRQTAAAMPVPPQVGVCVSAPAAHHVAHGAGLSGVVS</sequence>
<dbReference type="AlphaFoldDB" id="A0AB35R5I9"/>
<organism evidence="1 2">
    <name type="scientific">Pseudomonas amygdali pv. morsprunorum</name>
    <dbReference type="NCBI Taxonomy" id="129138"/>
    <lineage>
        <taxon>Bacteria</taxon>
        <taxon>Pseudomonadati</taxon>
        <taxon>Pseudomonadota</taxon>
        <taxon>Gammaproteobacteria</taxon>
        <taxon>Pseudomonadales</taxon>
        <taxon>Pseudomonadaceae</taxon>
        <taxon>Pseudomonas</taxon>
        <taxon>Pseudomonas amygdali</taxon>
    </lineage>
</organism>